<dbReference type="GO" id="GO:0004519">
    <property type="term" value="F:endonuclease activity"/>
    <property type="evidence" value="ECO:0007669"/>
    <property type="project" value="UniProtKB-KW"/>
</dbReference>
<protein>
    <submittedName>
        <fullName evidence="6">Nuclease</fullName>
    </submittedName>
</protein>
<dbReference type="PANTHER" id="PTHR12302:SF3">
    <property type="entry name" value="SERINE_THREONINE-PROTEIN KINASE 31"/>
    <property type="match status" value="1"/>
</dbReference>
<keyword evidence="7" id="KW-1185">Reference proteome</keyword>
<dbReference type="RefSeq" id="WP_037025457.1">
    <property type="nucleotide sequence ID" value="NZ_CCSF01000001.1"/>
</dbReference>
<dbReference type="HOGENOM" id="CLU_046484_4_1_6"/>
<keyword evidence="1" id="KW-0540">Nuclease</keyword>
<dbReference type="PROSITE" id="PS50830">
    <property type="entry name" value="TNASE_3"/>
    <property type="match status" value="1"/>
</dbReference>
<dbReference type="InterPro" id="IPR016071">
    <property type="entry name" value="Staphylococal_nuclease_OB-fold"/>
</dbReference>
<dbReference type="SUPFAM" id="SSF50199">
    <property type="entry name" value="Staphylococcal nuclease"/>
    <property type="match status" value="1"/>
</dbReference>
<evidence type="ECO:0000256" key="2">
    <source>
        <dbReference type="ARBA" id="ARBA00022759"/>
    </source>
</evidence>
<dbReference type="AlphaFoldDB" id="A0A078LT00"/>
<evidence type="ECO:0000259" key="5">
    <source>
        <dbReference type="PROSITE" id="PS50830"/>
    </source>
</evidence>
<evidence type="ECO:0000256" key="4">
    <source>
        <dbReference type="SAM" id="SignalP"/>
    </source>
</evidence>
<dbReference type="STRING" id="1499686.BN1079_02878"/>
<evidence type="ECO:0000256" key="3">
    <source>
        <dbReference type="ARBA" id="ARBA00022801"/>
    </source>
</evidence>
<keyword evidence="3" id="KW-0378">Hydrolase</keyword>
<evidence type="ECO:0000313" key="6">
    <source>
        <dbReference type="EMBL" id="CDZ95543.1"/>
    </source>
</evidence>
<dbReference type="Gene3D" id="2.40.50.90">
    <property type="match status" value="1"/>
</dbReference>
<name>A0A078LT00_9PSED</name>
<accession>A0A078LT00</accession>
<feature type="chain" id="PRO_5001741529" evidence="4">
    <location>
        <begin position="29"/>
        <end position="265"/>
    </location>
</feature>
<feature type="domain" description="TNase-like" evidence="5">
    <location>
        <begin position="35"/>
        <end position="166"/>
    </location>
</feature>
<gene>
    <name evidence="6" type="ORF">BN1079_02878</name>
</gene>
<keyword evidence="2" id="KW-0255">Endonuclease</keyword>
<dbReference type="eggNOG" id="COG1525">
    <property type="taxonomic scope" value="Bacteria"/>
</dbReference>
<dbReference type="Pfam" id="PF00565">
    <property type="entry name" value="SNase"/>
    <property type="match status" value="1"/>
</dbReference>
<reference evidence="6 7" key="1">
    <citation type="submission" date="2014-07" db="EMBL/GenBank/DDBJ databases">
        <authorList>
            <person name="Urmite Genomes Urmite Genomes"/>
        </authorList>
    </citation>
    <scope>NUCLEOTIDE SEQUENCE [LARGE SCALE GENOMIC DNA]</scope>
    <source>
        <strain evidence="6 7">20_BN</strain>
    </source>
</reference>
<feature type="signal peptide" evidence="4">
    <location>
        <begin position="1"/>
        <end position="28"/>
    </location>
</feature>
<dbReference type="SMART" id="SM00318">
    <property type="entry name" value="SNc"/>
    <property type="match status" value="1"/>
</dbReference>
<evidence type="ECO:0000313" key="7">
    <source>
        <dbReference type="Proteomes" id="UP000053902"/>
    </source>
</evidence>
<sequence>MRFSEHLKKASLVGAFFVFALFSLQAQALCPATGPLSRVEVAAVTDGDTLRLRDGRRVRLIGVNAPELGGKGRSAEPFAQASKRRLQALIDASDGRIGLLPGQQARDQYGRVLAHAFDLQGANLEAALLAEGLGYFVAIAPNTALAACHRRAEQQAREASRGLWRRSPTTAAENLRRAGFAVVRAKVERLEKNRGGLWLELEGPLVLHIPQQQVSDFDHKTLNQLRGQEVEARGWVIDRKGRADLSRQARWLMKITHPSMLERLP</sequence>
<proteinExistence type="predicted"/>
<dbReference type="GO" id="GO:0016787">
    <property type="term" value="F:hydrolase activity"/>
    <property type="evidence" value="ECO:0007669"/>
    <property type="project" value="UniProtKB-KW"/>
</dbReference>
<dbReference type="OrthoDB" id="6867997at2"/>
<dbReference type="EMBL" id="CCSF01000001">
    <property type="protein sequence ID" value="CDZ95543.1"/>
    <property type="molecule type" value="Genomic_DNA"/>
</dbReference>
<dbReference type="InterPro" id="IPR035437">
    <property type="entry name" value="SNase_OB-fold_sf"/>
</dbReference>
<dbReference type="PANTHER" id="PTHR12302">
    <property type="entry name" value="EBNA2 BINDING PROTEIN P100"/>
    <property type="match status" value="1"/>
</dbReference>
<organism evidence="6 7">
    <name type="scientific">Pseudomonas saudiphocaensis</name>
    <dbReference type="NCBI Taxonomy" id="1499686"/>
    <lineage>
        <taxon>Bacteria</taxon>
        <taxon>Pseudomonadati</taxon>
        <taxon>Pseudomonadota</taxon>
        <taxon>Gammaproteobacteria</taxon>
        <taxon>Pseudomonadales</taxon>
        <taxon>Pseudomonadaceae</taxon>
        <taxon>Pseudomonas</taxon>
    </lineage>
</organism>
<keyword evidence="4" id="KW-0732">Signal</keyword>
<evidence type="ECO:0000256" key="1">
    <source>
        <dbReference type="ARBA" id="ARBA00022722"/>
    </source>
</evidence>
<dbReference type="Proteomes" id="UP000053902">
    <property type="component" value="Unassembled WGS sequence"/>
</dbReference>